<dbReference type="InterPro" id="IPR023631">
    <property type="entry name" value="Amidase_dom"/>
</dbReference>
<dbReference type="EMBL" id="UINC01008731">
    <property type="protein sequence ID" value="SVA39259.1"/>
    <property type="molecule type" value="Genomic_DNA"/>
</dbReference>
<dbReference type="PANTHER" id="PTHR11895">
    <property type="entry name" value="TRANSAMIDASE"/>
    <property type="match status" value="1"/>
</dbReference>
<accession>A0A381VFW3</accession>
<organism evidence="2">
    <name type="scientific">marine metagenome</name>
    <dbReference type="NCBI Taxonomy" id="408172"/>
    <lineage>
        <taxon>unclassified sequences</taxon>
        <taxon>metagenomes</taxon>
        <taxon>ecological metagenomes</taxon>
    </lineage>
</organism>
<evidence type="ECO:0000313" key="2">
    <source>
        <dbReference type="EMBL" id="SVA39259.1"/>
    </source>
</evidence>
<dbReference type="PANTHER" id="PTHR11895:SF7">
    <property type="entry name" value="GLUTAMYL-TRNA(GLN) AMIDOTRANSFERASE SUBUNIT A, MITOCHONDRIAL"/>
    <property type="match status" value="1"/>
</dbReference>
<evidence type="ECO:0000259" key="1">
    <source>
        <dbReference type="Pfam" id="PF01425"/>
    </source>
</evidence>
<reference evidence="2" key="1">
    <citation type="submission" date="2018-05" db="EMBL/GenBank/DDBJ databases">
        <authorList>
            <person name="Lanie J.A."/>
            <person name="Ng W.-L."/>
            <person name="Kazmierczak K.M."/>
            <person name="Andrzejewski T.M."/>
            <person name="Davidsen T.M."/>
            <person name="Wayne K.J."/>
            <person name="Tettelin H."/>
            <person name="Glass J.I."/>
            <person name="Rusch D."/>
            <person name="Podicherti R."/>
            <person name="Tsui H.-C.T."/>
            <person name="Winkler M.E."/>
        </authorList>
    </citation>
    <scope>NUCLEOTIDE SEQUENCE</scope>
</reference>
<gene>
    <name evidence="2" type="ORF">METZ01_LOCUS92113</name>
</gene>
<proteinExistence type="predicted"/>
<protein>
    <recommendedName>
        <fullName evidence="1">Amidase domain-containing protein</fullName>
    </recommendedName>
</protein>
<dbReference type="Gene3D" id="3.90.1300.10">
    <property type="entry name" value="Amidase signature (AS) domain"/>
    <property type="match status" value="1"/>
</dbReference>
<dbReference type="SUPFAM" id="SSF75304">
    <property type="entry name" value="Amidase signature (AS) enzymes"/>
    <property type="match status" value="1"/>
</dbReference>
<dbReference type="InterPro" id="IPR000120">
    <property type="entry name" value="Amidase"/>
</dbReference>
<dbReference type="Pfam" id="PF01425">
    <property type="entry name" value="Amidase"/>
    <property type="match status" value="1"/>
</dbReference>
<name>A0A381VFW3_9ZZZZ</name>
<sequence>MPGTDLNYLSAIEVRNLYRSRELSPVELLESVIQRADEIDETVNPFADKYFNEARIRAKKSEDRYFRGSARRLEGVPLLVKDSSPIKGIRATGGSLRNATKIDQYTDPSVERLIRAGANFFARSTCPEFCWLFACHSKMWGVTRNPWRLDITPGGSSGGSAAALAAGATTIATGGDGTGSIRQPAAQCGIVGYKSPYGRNPLDQHCSFDTYLNVGPMTRSVADAALMQNIMSGPHPLDHNSLQNKITIPQLEGNAHGLKIAYSIDLGHYEVSDDVRRETIETLNALQEAGAEITELKIDWASEAIKLAHFSAEFLFAGVIRQALTEHAEKMSDYVPQLYETASSVTEDDYRRSLVIAGELWNDHMGPLFKKYNALITPGVSYPEVPAENWQKDKIVVNEKEITDTDTAMTALFNMFNRCPVLSVPAGMTDNGLPVGIQIVGRPYDDVTVFQIGQAVETHRPWSSKRPSI</sequence>
<dbReference type="InterPro" id="IPR036928">
    <property type="entry name" value="AS_sf"/>
</dbReference>
<feature type="domain" description="Amidase" evidence="1">
    <location>
        <begin position="27"/>
        <end position="449"/>
    </location>
</feature>
<dbReference type="AlphaFoldDB" id="A0A381VFW3"/>
<dbReference type="GO" id="GO:0003824">
    <property type="term" value="F:catalytic activity"/>
    <property type="evidence" value="ECO:0007669"/>
    <property type="project" value="InterPro"/>
</dbReference>